<proteinExistence type="predicted"/>
<dbReference type="Proteomes" id="UP000005561">
    <property type="component" value="Unassembled WGS sequence"/>
</dbReference>
<dbReference type="GO" id="GO:0030435">
    <property type="term" value="P:sporulation resulting in formation of a cellular spore"/>
    <property type="evidence" value="ECO:0007669"/>
    <property type="project" value="InterPro"/>
</dbReference>
<comment type="caution">
    <text evidence="1">The sequence shown here is derived from an EMBL/GenBank/DDBJ whole genome shotgun (WGS) entry which is preliminary data.</text>
</comment>
<dbReference type="Gene3D" id="2.60.40.2000">
    <property type="match status" value="1"/>
</dbReference>
<dbReference type="Pfam" id="PF07873">
    <property type="entry name" value="YabP"/>
    <property type="match status" value="1"/>
</dbReference>
<dbReference type="InterPro" id="IPR038705">
    <property type="entry name" value="YabP_sf"/>
</dbReference>
<evidence type="ECO:0008006" key="3">
    <source>
        <dbReference type="Google" id="ProtNLM"/>
    </source>
</evidence>
<accession>C6LFG9</accession>
<keyword evidence="2" id="KW-1185">Reference proteome</keyword>
<evidence type="ECO:0000313" key="1">
    <source>
        <dbReference type="EMBL" id="EET60554.1"/>
    </source>
</evidence>
<dbReference type="PIRSF" id="PIRSF011576">
    <property type="entry name" value="YabP"/>
    <property type="match status" value="1"/>
</dbReference>
<dbReference type="InterPro" id="IPR022476">
    <property type="entry name" value="Spore_YabP/YqfC"/>
</dbReference>
<organism evidence="1 2">
    <name type="scientific">Marvinbryantia formatexigens DSM 14469</name>
    <dbReference type="NCBI Taxonomy" id="478749"/>
    <lineage>
        <taxon>Bacteria</taxon>
        <taxon>Bacillati</taxon>
        <taxon>Bacillota</taxon>
        <taxon>Clostridia</taxon>
        <taxon>Lachnospirales</taxon>
        <taxon>Lachnospiraceae</taxon>
        <taxon>Marvinbryantia</taxon>
    </lineage>
</organism>
<dbReference type="EMBL" id="ACCL02000010">
    <property type="protein sequence ID" value="EET60554.1"/>
    <property type="molecule type" value="Genomic_DNA"/>
</dbReference>
<protein>
    <recommendedName>
        <fullName evidence="3">Sporulation protein YabP</fullName>
    </recommendedName>
</protein>
<dbReference type="OrthoDB" id="9795125at2"/>
<dbReference type="STRING" id="168384.SAMN05660368_02119"/>
<reference evidence="1" key="1">
    <citation type="submission" date="2009-07" db="EMBL/GenBank/DDBJ databases">
        <authorList>
            <person name="Weinstock G."/>
            <person name="Sodergren E."/>
            <person name="Clifton S."/>
            <person name="Fulton L."/>
            <person name="Fulton B."/>
            <person name="Courtney L."/>
            <person name="Fronick C."/>
            <person name="Harrison M."/>
            <person name="Strong C."/>
            <person name="Farmer C."/>
            <person name="Delahaunty K."/>
            <person name="Markovic C."/>
            <person name="Hall O."/>
            <person name="Minx P."/>
            <person name="Tomlinson C."/>
            <person name="Mitreva M."/>
            <person name="Nelson J."/>
            <person name="Hou S."/>
            <person name="Wollam A."/>
            <person name="Pepin K.H."/>
            <person name="Johnson M."/>
            <person name="Bhonagiri V."/>
            <person name="Nash W.E."/>
            <person name="Warren W."/>
            <person name="Chinwalla A."/>
            <person name="Mardis E.R."/>
            <person name="Wilson R.K."/>
        </authorList>
    </citation>
    <scope>NUCLEOTIDE SEQUENCE [LARGE SCALE GENOMIC DNA]</scope>
    <source>
        <strain evidence="1">DSM 14469</strain>
    </source>
</reference>
<sequence>MEEKQMQRAHKLVLIGRKTGTVSGISDVLSFDENEIVLDTEMGLLTIKGKNLHISRLTLELGEADLEGKIDSMVYSERGHKKKQEGSLMSRLLR</sequence>
<evidence type="ECO:0000313" key="2">
    <source>
        <dbReference type="Proteomes" id="UP000005561"/>
    </source>
</evidence>
<name>C6LFG9_9FIRM</name>
<dbReference type="RefSeq" id="WP_006862163.1">
    <property type="nucleotide sequence ID" value="NZ_ACCL02000010.1"/>
</dbReference>
<dbReference type="InterPro" id="IPR012504">
    <property type="entry name" value="Spore_YabP"/>
</dbReference>
<gene>
    <name evidence="1" type="ORF">BRYFOR_07372</name>
</gene>
<dbReference type="eggNOG" id="ENOG5032YWW">
    <property type="taxonomic scope" value="Bacteria"/>
</dbReference>
<dbReference type="NCBIfam" id="TIGR02892">
    <property type="entry name" value="spore_yabP"/>
    <property type="match status" value="1"/>
</dbReference>
<dbReference type="AlphaFoldDB" id="C6LFG9"/>